<protein>
    <recommendedName>
        <fullName evidence="1">Fibrinogen C-terminal domain-containing protein</fullName>
    </recommendedName>
</protein>
<evidence type="ECO:0000313" key="2">
    <source>
        <dbReference type="EMBL" id="CAC5405071.1"/>
    </source>
</evidence>
<proteinExistence type="predicted"/>
<dbReference type="InterPro" id="IPR036056">
    <property type="entry name" value="Fibrinogen-like_C"/>
</dbReference>
<accession>A0A6J8DBL5</accession>
<dbReference type="GO" id="GO:0005615">
    <property type="term" value="C:extracellular space"/>
    <property type="evidence" value="ECO:0007669"/>
    <property type="project" value="TreeGrafter"/>
</dbReference>
<dbReference type="AlphaFoldDB" id="A0A6J8DBL5"/>
<dbReference type="PANTHER" id="PTHR19143">
    <property type="entry name" value="FIBRINOGEN/TENASCIN/ANGIOPOEITIN"/>
    <property type="match status" value="1"/>
</dbReference>
<dbReference type="OrthoDB" id="6153179at2759"/>
<evidence type="ECO:0000259" key="1">
    <source>
        <dbReference type="PROSITE" id="PS51406"/>
    </source>
</evidence>
<dbReference type="InterPro" id="IPR014716">
    <property type="entry name" value="Fibrinogen_a/b/g_C_1"/>
</dbReference>
<dbReference type="InterPro" id="IPR002181">
    <property type="entry name" value="Fibrinogen_a/b/g_C_dom"/>
</dbReference>
<dbReference type="PROSITE" id="PS51406">
    <property type="entry name" value="FIBRINOGEN_C_2"/>
    <property type="match status" value="1"/>
</dbReference>
<feature type="domain" description="Fibrinogen C-terminal" evidence="1">
    <location>
        <begin position="1"/>
        <end position="95"/>
    </location>
</feature>
<dbReference type="Gene3D" id="3.90.215.10">
    <property type="entry name" value="Gamma Fibrinogen, chain A, domain 1"/>
    <property type="match status" value="2"/>
</dbReference>
<gene>
    <name evidence="2" type="ORF">MCOR_38795</name>
</gene>
<dbReference type="EMBL" id="CACVKT020007060">
    <property type="protein sequence ID" value="CAC5405071.1"/>
    <property type="molecule type" value="Genomic_DNA"/>
</dbReference>
<dbReference type="Proteomes" id="UP000507470">
    <property type="component" value="Unassembled WGS sequence"/>
</dbReference>
<evidence type="ECO:0000313" key="3">
    <source>
        <dbReference type="Proteomes" id="UP000507470"/>
    </source>
</evidence>
<dbReference type="SMART" id="SM00186">
    <property type="entry name" value="FBG"/>
    <property type="match status" value="1"/>
</dbReference>
<keyword evidence="3" id="KW-1185">Reference proteome</keyword>
<dbReference type="PANTHER" id="PTHR19143:SF458">
    <property type="entry name" value="FIBRINOGEN C-TERMINAL DOMAIN-CONTAINING PROTEIN-RELATED"/>
    <property type="match status" value="1"/>
</dbReference>
<dbReference type="Pfam" id="PF00147">
    <property type="entry name" value="Fibrinogen_C"/>
    <property type="match status" value="2"/>
</dbReference>
<sequence length="165" mass="19162">MPKGQNGIHTIFPIFKDDGFEVYCDFETDNGNWTVFQRRINGQTDFYRGWNAYENGFGNLKAVFWLGNRKISELTSTGKHELRIDLTDFDGNTRFGNIQRSTLEMGRPITNSQLMDIVGILCGYVNLNGRYLQGGQIDTKGINWYNWKTSWYSMKSSVMMFRKVH</sequence>
<reference evidence="2 3" key="1">
    <citation type="submission" date="2020-06" db="EMBL/GenBank/DDBJ databases">
        <authorList>
            <person name="Li R."/>
            <person name="Bekaert M."/>
        </authorList>
    </citation>
    <scope>NUCLEOTIDE SEQUENCE [LARGE SCALE GENOMIC DNA]</scope>
    <source>
        <strain evidence="3">wild</strain>
    </source>
</reference>
<organism evidence="2 3">
    <name type="scientific">Mytilus coruscus</name>
    <name type="common">Sea mussel</name>
    <dbReference type="NCBI Taxonomy" id="42192"/>
    <lineage>
        <taxon>Eukaryota</taxon>
        <taxon>Metazoa</taxon>
        <taxon>Spiralia</taxon>
        <taxon>Lophotrochozoa</taxon>
        <taxon>Mollusca</taxon>
        <taxon>Bivalvia</taxon>
        <taxon>Autobranchia</taxon>
        <taxon>Pteriomorphia</taxon>
        <taxon>Mytilida</taxon>
        <taxon>Mytiloidea</taxon>
        <taxon>Mytilidae</taxon>
        <taxon>Mytilinae</taxon>
        <taxon>Mytilus</taxon>
    </lineage>
</organism>
<dbReference type="SUPFAM" id="SSF56496">
    <property type="entry name" value="Fibrinogen C-terminal domain-like"/>
    <property type="match status" value="1"/>
</dbReference>
<dbReference type="InterPro" id="IPR050373">
    <property type="entry name" value="Fibrinogen_C-term_domain"/>
</dbReference>
<name>A0A6J8DBL5_MYTCO</name>